<dbReference type="Gene3D" id="3.40.50.1360">
    <property type="match status" value="1"/>
</dbReference>
<dbReference type="PANTHER" id="PTHR11280:SF5">
    <property type="entry name" value="GLUCOSAMINE-6-PHOSPHATE ISOMERASE"/>
    <property type="match status" value="1"/>
</dbReference>
<dbReference type="InterPro" id="IPR006148">
    <property type="entry name" value="Glc/Gal-6P_isomerase"/>
</dbReference>
<dbReference type="HOGENOM" id="CLU_049611_0_1_1"/>
<dbReference type="GeneID" id="34520980"/>
<dbReference type="OrthoDB" id="7663298at2759"/>
<gene>
    <name evidence="6" type="ORF">KUCA_T00003577001</name>
</gene>
<organism evidence="6 7">
    <name type="scientific">Kuraishia capsulata CBS 1993</name>
    <dbReference type="NCBI Taxonomy" id="1382522"/>
    <lineage>
        <taxon>Eukaryota</taxon>
        <taxon>Fungi</taxon>
        <taxon>Dikarya</taxon>
        <taxon>Ascomycota</taxon>
        <taxon>Saccharomycotina</taxon>
        <taxon>Pichiomycetes</taxon>
        <taxon>Pichiales</taxon>
        <taxon>Pichiaceae</taxon>
        <taxon>Kuraishia</taxon>
    </lineage>
</organism>
<accession>W6MM34</accession>
<comment type="catalytic activity">
    <reaction evidence="1">
        <text>alpha-D-glucosamine 6-phosphate + H2O = beta-D-fructose 6-phosphate + NH4(+)</text>
        <dbReference type="Rhea" id="RHEA:12172"/>
        <dbReference type="ChEBI" id="CHEBI:15377"/>
        <dbReference type="ChEBI" id="CHEBI:28938"/>
        <dbReference type="ChEBI" id="CHEBI:57634"/>
        <dbReference type="ChEBI" id="CHEBI:75989"/>
        <dbReference type="EC" id="3.5.99.6"/>
    </reaction>
</comment>
<evidence type="ECO:0000256" key="1">
    <source>
        <dbReference type="ARBA" id="ARBA00000644"/>
    </source>
</evidence>
<name>W6MM34_9ASCO</name>
<reference evidence="6" key="2">
    <citation type="submission" date="2014-02" db="EMBL/GenBank/DDBJ databases">
        <title>Complete DNA sequence of /Kuraishia capsulata/ illustrates novel genomic features among budding yeasts (/Saccharomycotina/).</title>
        <authorList>
            <person name="Morales L."/>
            <person name="Noel B."/>
            <person name="Porcel B."/>
            <person name="Marcet-Houben M."/>
            <person name="Hullo M-F."/>
            <person name="Sacerdot C."/>
            <person name="Tekaia F."/>
            <person name="Leh-Louis V."/>
            <person name="Despons L."/>
            <person name="Khanna V."/>
            <person name="Aury J-M."/>
            <person name="Barbe V."/>
            <person name="Couloux A."/>
            <person name="Labadie K."/>
            <person name="Pelletier E."/>
            <person name="Souciet J-L."/>
            <person name="Boekhout T."/>
            <person name="Gabaldon T."/>
            <person name="Wincker P."/>
            <person name="Dujon B."/>
        </authorList>
    </citation>
    <scope>NUCLEOTIDE SEQUENCE</scope>
    <source>
        <strain evidence="6">CBS 1993</strain>
    </source>
</reference>
<reference evidence="6" key="1">
    <citation type="submission" date="2013-12" db="EMBL/GenBank/DDBJ databases">
        <authorList>
            <person name="Genoscope - CEA"/>
        </authorList>
    </citation>
    <scope>NUCLEOTIDE SEQUENCE</scope>
    <source>
        <strain evidence="6">CBS 1993</strain>
    </source>
</reference>
<dbReference type="PANTHER" id="PTHR11280">
    <property type="entry name" value="GLUCOSAMINE-6-PHOSPHATE ISOMERASE"/>
    <property type="match status" value="1"/>
</dbReference>
<dbReference type="RefSeq" id="XP_022459592.1">
    <property type="nucleotide sequence ID" value="XM_022602005.1"/>
</dbReference>
<evidence type="ECO:0000256" key="3">
    <source>
        <dbReference type="ARBA" id="ARBA00012680"/>
    </source>
</evidence>
<evidence type="ECO:0000256" key="2">
    <source>
        <dbReference type="ARBA" id="ARBA00005526"/>
    </source>
</evidence>
<dbReference type="InterPro" id="IPR037171">
    <property type="entry name" value="NagB/RpiA_transferase-like"/>
</dbReference>
<dbReference type="InterPro" id="IPR004547">
    <property type="entry name" value="Glucosamine6P_isomerase"/>
</dbReference>
<proteinExistence type="inferred from homology"/>
<dbReference type="GO" id="GO:0004342">
    <property type="term" value="F:glucosamine-6-phosphate deaminase activity"/>
    <property type="evidence" value="ECO:0007669"/>
    <property type="project" value="UniProtKB-EC"/>
</dbReference>
<keyword evidence="7" id="KW-1185">Reference proteome</keyword>
<evidence type="ECO:0000256" key="4">
    <source>
        <dbReference type="ARBA" id="ARBA00022801"/>
    </source>
</evidence>
<comment type="similarity">
    <text evidence="2">Belongs to the glucosamine/galactosamine-6-phosphate isomerase family.</text>
</comment>
<evidence type="ECO:0000313" key="7">
    <source>
        <dbReference type="Proteomes" id="UP000019384"/>
    </source>
</evidence>
<dbReference type="GO" id="GO:0006046">
    <property type="term" value="P:N-acetylglucosamine catabolic process"/>
    <property type="evidence" value="ECO:0007669"/>
    <property type="project" value="TreeGrafter"/>
</dbReference>
<evidence type="ECO:0000313" key="6">
    <source>
        <dbReference type="EMBL" id="CDK27599.1"/>
    </source>
</evidence>
<dbReference type="CDD" id="cd01399">
    <property type="entry name" value="GlcN6P_deaminase"/>
    <property type="match status" value="1"/>
</dbReference>
<dbReference type="Pfam" id="PF01182">
    <property type="entry name" value="Glucosamine_iso"/>
    <property type="match status" value="1"/>
</dbReference>
<dbReference type="GO" id="GO:0019262">
    <property type="term" value="P:N-acetylneuraminate catabolic process"/>
    <property type="evidence" value="ECO:0007669"/>
    <property type="project" value="TreeGrafter"/>
</dbReference>
<evidence type="ECO:0000259" key="5">
    <source>
        <dbReference type="Pfam" id="PF01182"/>
    </source>
</evidence>
<sequence length="182" mass="20117">MDEYLGLSPDHPQSYHYFMHKHLFDHVNFRPENINILNGLAEDVEAECAQYEAKIKSYGGIQLFMGGLGPEGHIAFNEAGSTRDSITRKVSLVQSTIAANSRFFENDESKVPKFALSVGISTVLDNSAEVAIIVLGKNKQKALSETIRHPVDSAFPSTYLQTHGNVLIVADFEAVESFQSKL</sequence>
<dbReference type="GO" id="GO:0042802">
    <property type="term" value="F:identical protein binding"/>
    <property type="evidence" value="ECO:0007669"/>
    <property type="project" value="TreeGrafter"/>
</dbReference>
<dbReference type="GO" id="GO:0005975">
    <property type="term" value="P:carbohydrate metabolic process"/>
    <property type="evidence" value="ECO:0007669"/>
    <property type="project" value="InterPro"/>
</dbReference>
<dbReference type="AlphaFoldDB" id="W6MM34"/>
<dbReference type="PROSITE" id="PS01161">
    <property type="entry name" value="GLC_GALNAC_ISOMERASE"/>
    <property type="match status" value="1"/>
</dbReference>
<feature type="domain" description="Glucosamine/galactosamine-6-phosphate isomerase" evidence="5">
    <location>
        <begin position="8"/>
        <end position="166"/>
    </location>
</feature>
<dbReference type="Proteomes" id="UP000019384">
    <property type="component" value="Unassembled WGS sequence"/>
</dbReference>
<dbReference type="GO" id="GO:0006043">
    <property type="term" value="P:glucosamine catabolic process"/>
    <property type="evidence" value="ECO:0007669"/>
    <property type="project" value="TreeGrafter"/>
</dbReference>
<dbReference type="GO" id="GO:0005737">
    <property type="term" value="C:cytoplasm"/>
    <property type="evidence" value="ECO:0007669"/>
    <property type="project" value="TreeGrafter"/>
</dbReference>
<dbReference type="SUPFAM" id="SSF100950">
    <property type="entry name" value="NagB/RpiA/CoA transferase-like"/>
    <property type="match status" value="1"/>
</dbReference>
<dbReference type="InterPro" id="IPR018321">
    <property type="entry name" value="Glucosamine6P_isomerase_CS"/>
</dbReference>
<protein>
    <recommendedName>
        <fullName evidence="3">glucosamine-6-phosphate deaminase</fullName>
        <ecNumber evidence="3">3.5.99.6</ecNumber>
    </recommendedName>
</protein>
<keyword evidence="4" id="KW-0378">Hydrolase</keyword>
<dbReference type="EC" id="3.5.99.6" evidence="3"/>
<dbReference type="EMBL" id="HG793128">
    <property type="protein sequence ID" value="CDK27599.1"/>
    <property type="molecule type" value="Genomic_DNA"/>
</dbReference>
<dbReference type="STRING" id="1382522.W6MM34"/>